<dbReference type="AlphaFoldDB" id="A0A2N9H0X5"/>
<sequence>MAAVSRCRWLRRPDADGSVVQIGYGCGVQIGYGCGVQIGDGCVNRRPNQVRERRDEGRIVREIFEG</sequence>
<organism evidence="1">
    <name type="scientific">Fagus sylvatica</name>
    <name type="common">Beechnut</name>
    <dbReference type="NCBI Taxonomy" id="28930"/>
    <lineage>
        <taxon>Eukaryota</taxon>
        <taxon>Viridiplantae</taxon>
        <taxon>Streptophyta</taxon>
        <taxon>Embryophyta</taxon>
        <taxon>Tracheophyta</taxon>
        <taxon>Spermatophyta</taxon>
        <taxon>Magnoliopsida</taxon>
        <taxon>eudicotyledons</taxon>
        <taxon>Gunneridae</taxon>
        <taxon>Pentapetalae</taxon>
        <taxon>rosids</taxon>
        <taxon>fabids</taxon>
        <taxon>Fagales</taxon>
        <taxon>Fagaceae</taxon>
        <taxon>Fagus</taxon>
    </lineage>
</organism>
<reference evidence="1" key="1">
    <citation type="submission" date="2018-02" db="EMBL/GenBank/DDBJ databases">
        <authorList>
            <person name="Cohen D.B."/>
            <person name="Kent A.D."/>
        </authorList>
    </citation>
    <scope>NUCLEOTIDE SEQUENCE</scope>
</reference>
<proteinExistence type="predicted"/>
<accession>A0A2N9H0X5</accession>
<protein>
    <submittedName>
        <fullName evidence="1">Uncharacterized protein</fullName>
    </submittedName>
</protein>
<gene>
    <name evidence="1" type="ORF">FSB_LOCUS33407</name>
</gene>
<evidence type="ECO:0000313" key="1">
    <source>
        <dbReference type="EMBL" id="SPD05525.1"/>
    </source>
</evidence>
<dbReference type="EMBL" id="OIVN01002669">
    <property type="protein sequence ID" value="SPD05525.1"/>
    <property type="molecule type" value="Genomic_DNA"/>
</dbReference>
<dbReference type="PROSITE" id="PS51257">
    <property type="entry name" value="PROKAR_LIPOPROTEIN"/>
    <property type="match status" value="1"/>
</dbReference>
<name>A0A2N9H0X5_FAGSY</name>